<feature type="binding site" evidence="2">
    <location>
        <begin position="84"/>
        <end position="87"/>
    </location>
    <ligand>
        <name>substrate</name>
    </ligand>
</feature>
<dbReference type="InterPro" id="IPR020672">
    <property type="entry name" value="Ribose5P_isomerase_typA_subgr"/>
</dbReference>
<feature type="binding site" evidence="2">
    <location>
        <begin position="97"/>
        <end position="100"/>
    </location>
    <ligand>
        <name>substrate</name>
    </ligand>
</feature>
<dbReference type="RefSeq" id="WP_379879198.1">
    <property type="nucleotide sequence ID" value="NZ_JBHPON010000001.1"/>
</dbReference>
<comment type="subunit">
    <text evidence="2">Homodimer.</text>
</comment>
<reference evidence="3 4" key="1">
    <citation type="submission" date="2024-09" db="EMBL/GenBank/DDBJ databases">
        <authorList>
            <person name="Zhang Z.-H."/>
        </authorList>
    </citation>
    <scope>NUCLEOTIDE SEQUENCE [LARGE SCALE GENOMIC DNA]</scope>
    <source>
        <strain evidence="3 4">HHTR114</strain>
    </source>
</reference>
<organism evidence="3 4">
    <name type="scientific">Hyphococcus aureus</name>
    <dbReference type="NCBI Taxonomy" id="2666033"/>
    <lineage>
        <taxon>Bacteria</taxon>
        <taxon>Pseudomonadati</taxon>
        <taxon>Pseudomonadota</taxon>
        <taxon>Alphaproteobacteria</taxon>
        <taxon>Parvularculales</taxon>
        <taxon>Parvularculaceae</taxon>
        <taxon>Hyphococcus</taxon>
    </lineage>
</organism>
<dbReference type="Gene3D" id="3.40.50.1360">
    <property type="match status" value="1"/>
</dbReference>
<keyword evidence="4" id="KW-1185">Reference proteome</keyword>
<evidence type="ECO:0000313" key="3">
    <source>
        <dbReference type="EMBL" id="MFC6035482.1"/>
    </source>
</evidence>
<dbReference type="PANTHER" id="PTHR11934">
    <property type="entry name" value="RIBOSE-5-PHOSPHATE ISOMERASE"/>
    <property type="match status" value="1"/>
</dbReference>
<evidence type="ECO:0000256" key="1">
    <source>
        <dbReference type="ARBA" id="ARBA00023235"/>
    </source>
</evidence>
<feature type="active site" description="Proton acceptor" evidence="2">
    <location>
        <position position="106"/>
    </location>
</feature>
<dbReference type="SUPFAM" id="SSF75445">
    <property type="entry name" value="D-ribose-5-phosphate isomerase (RpiA), lid domain"/>
    <property type="match status" value="1"/>
</dbReference>
<dbReference type="HAMAP" id="MF_00170">
    <property type="entry name" value="Rib_5P_isom_A"/>
    <property type="match status" value="1"/>
</dbReference>
<sequence>MMDKDAGKKRAAEEAAKHIERGMTLGLGTGSTAAHFVDIVGALVADGWDLRGVPTSEATRAHAERLGVSIIEPNETTIIDLAVDGADEADPSLNLIKGGGAALLREKIIAHAAKKFIVIADKSKRVAALGAFPLPIEISPYSWALTVAALRRTLSENGFDGAPLELRAHDGAPVKTDGGNLIIDARLGRIDDPAALEKALAAIPGVLECGLFCAMTDMVIYGDEDGISIASA</sequence>
<comment type="function">
    <text evidence="2">Catalyzes the reversible conversion of ribose-5-phosphate to ribulose 5-phosphate.</text>
</comment>
<dbReference type="Pfam" id="PF06026">
    <property type="entry name" value="Rib_5-P_isom_A"/>
    <property type="match status" value="1"/>
</dbReference>
<evidence type="ECO:0000256" key="2">
    <source>
        <dbReference type="HAMAP-Rule" id="MF_00170"/>
    </source>
</evidence>
<protein>
    <recommendedName>
        <fullName evidence="2">Ribose-5-phosphate isomerase A</fullName>
        <ecNumber evidence="2">5.3.1.6</ecNumber>
    </recommendedName>
    <alternativeName>
        <fullName evidence="2">Phosphoriboisomerase A</fullName>
        <shortName evidence="2">PRI</shortName>
    </alternativeName>
</protein>
<comment type="pathway">
    <text evidence="2">Carbohydrate degradation; pentose phosphate pathway; D-ribose 5-phosphate from D-ribulose 5-phosphate (non-oxidative stage): step 1/1.</text>
</comment>
<comment type="caution">
    <text evidence="3">The sequence shown here is derived from an EMBL/GenBank/DDBJ whole genome shotgun (WGS) entry which is preliminary data.</text>
</comment>
<feature type="binding site" evidence="2">
    <location>
        <position position="124"/>
    </location>
    <ligand>
        <name>substrate</name>
    </ligand>
</feature>
<dbReference type="NCBIfam" id="NF001924">
    <property type="entry name" value="PRK00702.1"/>
    <property type="match status" value="1"/>
</dbReference>
<accession>A0ABW1KZR3</accession>
<dbReference type="GO" id="GO:0004751">
    <property type="term" value="F:ribose-5-phosphate isomerase activity"/>
    <property type="evidence" value="ECO:0007669"/>
    <property type="project" value="UniProtKB-EC"/>
</dbReference>
<dbReference type="InterPro" id="IPR037171">
    <property type="entry name" value="NagB/RpiA_transferase-like"/>
</dbReference>
<keyword evidence="1 2" id="KW-0413">Isomerase</keyword>
<dbReference type="Gene3D" id="3.30.70.260">
    <property type="match status" value="1"/>
</dbReference>
<feature type="binding site" evidence="2">
    <location>
        <begin position="29"/>
        <end position="32"/>
    </location>
    <ligand>
        <name>substrate</name>
    </ligand>
</feature>
<dbReference type="Proteomes" id="UP001596116">
    <property type="component" value="Unassembled WGS sequence"/>
</dbReference>
<comment type="similarity">
    <text evidence="2">Belongs to the ribose 5-phosphate isomerase family.</text>
</comment>
<dbReference type="SUPFAM" id="SSF100950">
    <property type="entry name" value="NagB/RpiA/CoA transferase-like"/>
    <property type="match status" value="1"/>
</dbReference>
<dbReference type="EMBL" id="JBHPON010000001">
    <property type="protein sequence ID" value="MFC6035482.1"/>
    <property type="molecule type" value="Genomic_DNA"/>
</dbReference>
<evidence type="ECO:0000313" key="4">
    <source>
        <dbReference type="Proteomes" id="UP001596116"/>
    </source>
</evidence>
<dbReference type="PANTHER" id="PTHR11934:SF0">
    <property type="entry name" value="RIBOSE-5-PHOSPHATE ISOMERASE"/>
    <property type="match status" value="1"/>
</dbReference>
<dbReference type="InterPro" id="IPR004788">
    <property type="entry name" value="Ribose5P_isomerase_type_A"/>
</dbReference>
<proteinExistence type="inferred from homology"/>
<comment type="catalytic activity">
    <reaction evidence="2">
        <text>aldehydo-D-ribose 5-phosphate = D-ribulose 5-phosphate</text>
        <dbReference type="Rhea" id="RHEA:14657"/>
        <dbReference type="ChEBI" id="CHEBI:58121"/>
        <dbReference type="ChEBI" id="CHEBI:58273"/>
        <dbReference type="EC" id="5.3.1.6"/>
    </reaction>
</comment>
<dbReference type="CDD" id="cd01398">
    <property type="entry name" value="RPI_A"/>
    <property type="match status" value="1"/>
</dbReference>
<dbReference type="EC" id="5.3.1.6" evidence="2"/>
<dbReference type="NCBIfam" id="TIGR00021">
    <property type="entry name" value="rpiA"/>
    <property type="match status" value="1"/>
</dbReference>
<gene>
    <name evidence="2 3" type="primary">rpiA</name>
    <name evidence="3" type="ORF">ACFMB1_08010</name>
</gene>
<name>A0ABW1KZR3_9PROT</name>